<evidence type="ECO:0000313" key="11">
    <source>
        <dbReference type="Proteomes" id="UP000250043"/>
    </source>
</evidence>
<comment type="similarity">
    <text evidence="2">Belongs to the EFG1 family.</text>
</comment>
<dbReference type="InterPro" id="IPR050786">
    <property type="entry name" value="EFG1_rRNA-proc"/>
</dbReference>
<feature type="coiled-coil region" evidence="8">
    <location>
        <begin position="81"/>
        <end position="139"/>
    </location>
</feature>
<feature type="compositionally biased region" description="Basic and acidic residues" evidence="9">
    <location>
        <begin position="223"/>
        <end position="233"/>
    </location>
</feature>
<feature type="compositionally biased region" description="Polar residues" evidence="9">
    <location>
        <begin position="1"/>
        <end position="19"/>
    </location>
</feature>
<accession>A0A8E2AW01</accession>
<dbReference type="EMBL" id="KV722375">
    <property type="protein sequence ID" value="OCH92058.1"/>
    <property type="molecule type" value="Genomic_DNA"/>
</dbReference>
<keyword evidence="5" id="KW-0698">rRNA processing</keyword>
<evidence type="ECO:0000256" key="8">
    <source>
        <dbReference type="SAM" id="Coils"/>
    </source>
</evidence>
<feature type="compositionally biased region" description="Acidic residues" evidence="9">
    <location>
        <begin position="288"/>
        <end position="302"/>
    </location>
</feature>
<proteinExistence type="inferred from homology"/>
<dbReference type="GO" id="GO:0005730">
    <property type="term" value="C:nucleolus"/>
    <property type="evidence" value="ECO:0007669"/>
    <property type="project" value="UniProtKB-SubCell"/>
</dbReference>
<dbReference type="PANTHER" id="PTHR33911">
    <property type="entry name" value="RRNA-PROCESSING PROTEIN EFG1"/>
    <property type="match status" value="1"/>
</dbReference>
<evidence type="ECO:0000256" key="6">
    <source>
        <dbReference type="ARBA" id="ARBA00023054"/>
    </source>
</evidence>
<dbReference type="Pfam" id="PF10153">
    <property type="entry name" value="Efg1"/>
    <property type="match status" value="1"/>
</dbReference>
<evidence type="ECO:0000256" key="7">
    <source>
        <dbReference type="ARBA" id="ARBA00023242"/>
    </source>
</evidence>
<feature type="compositionally biased region" description="Basic and acidic residues" evidence="9">
    <location>
        <begin position="175"/>
        <end position="203"/>
    </location>
</feature>
<feature type="region of interest" description="Disordered" evidence="9">
    <location>
        <begin position="1"/>
        <end position="56"/>
    </location>
</feature>
<gene>
    <name evidence="10" type="ORF">OBBRIDRAFT_886566</name>
</gene>
<feature type="compositionally biased region" description="Low complexity" evidence="9">
    <location>
        <begin position="276"/>
        <end position="286"/>
    </location>
</feature>
<comment type="subcellular location">
    <subcellularLocation>
        <location evidence="1">Nucleus</location>
        <location evidence="1">Nucleolus</location>
    </subcellularLocation>
</comment>
<feature type="region of interest" description="Disordered" evidence="9">
    <location>
        <begin position="170"/>
        <end position="203"/>
    </location>
</feature>
<dbReference type="AlphaFoldDB" id="A0A8E2AW01"/>
<dbReference type="PANTHER" id="PTHR33911:SF1">
    <property type="entry name" value="RRNA-PROCESSING PROTEIN EFG1"/>
    <property type="match status" value="1"/>
</dbReference>
<evidence type="ECO:0000256" key="9">
    <source>
        <dbReference type="SAM" id="MobiDB-lite"/>
    </source>
</evidence>
<keyword evidence="6 8" id="KW-0175">Coiled coil</keyword>
<keyword evidence="7" id="KW-0539">Nucleus</keyword>
<organism evidence="10 11">
    <name type="scientific">Obba rivulosa</name>
    <dbReference type="NCBI Taxonomy" id="1052685"/>
    <lineage>
        <taxon>Eukaryota</taxon>
        <taxon>Fungi</taxon>
        <taxon>Dikarya</taxon>
        <taxon>Basidiomycota</taxon>
        <taxon>Agaricomycotina</taxon>
        <taxon>Agaricomycetes</taxon>
        <taxon>Polyporales</taxon>
        <taxon>Gelatoporiaceae</taxon>
        <taxon>Obba</taxon>
    </lineage>
</organism>
<evidence type="ECO:0000256" key="2">
    <source>
        <dbReference type="ARBA" id="ARBA00006916"/>
    </source>
</evidence>
<dbReference type="GO" id="GO:0030688">
    <property type="term" value="C:preribosome, small subunit precursor"/>
    <property type="evidence" value="ECO:0007669"/>
    <property type="project" value="TreeGrafter"/>
</dbReference>
<dbReference type="Proteomes" id="UP000250043">
    <property type="component" value="Unassembled WGS sequence"/>
</dbReference>
<dbReference type="GO" id="GO:0000462">
    <property type="term" value="P:maturation of SSU-rRNA from tricistronic rRNA transcript (SSU-rRNA, 5.8S rRNA, LSU-rRNA)"/>
    <property type="evidence" value="ECO:0007669"/>
    <property type="project" value="TreeGrafter"/>
</dbReference>
<feature type="region of interest" description="Disordered" evidence="9">
    <location>
        <begin position="217"/>
        <end position="302"/>
    </location>
</feature>
<keyword evidence="11" id="KW-1185">Reference proteome</keyword>
<name>A0A8E2AW01_9APHY</name>
<evidence type="ECO:0000256" key="3">
    <source>
        <dbReference type="ARBA" id="ARBA00018689"/>
    </source>
</evidence>
<protein>
    <recommendedName>
        <fullName evidence="3">rRNA-processing protein EFG1</fullName>
    </recommendedName>
    <alternativeName>
        <fullName evidence="4">rRNA-processing protein efg1</fullName>
    </alternativeName>
</protein>
<evidence type="ECO:0000256" key="4">
    <source>
        <dbReference type="ARBA" id="ARBA00019827"/>
    </source>
</evidence>
<dbReference type="OrthoDB" id="47732at2759"/>
<sequence>MAPTRTGEQAGSTAGPSTSKRPHKNASERKTVRHKSQIHPYSRPGQGTREEPALPGVQKLKAALRQTRRLLAKDKLAADVRVETERRAKALEADIARAEQARKERAMAVRYHAIKFFERQKVTRKLQQTKRQLAATSDADERKALEEKVFALRVDLNYITHYPKAKKYISLFPPEARHPEQRTQKDKQKQAEKDATRSETDAQRDALRAWIRECMSRGEMSAEPEHERPEARGRTLGGSEPASVGKAKGGNGKTDAGAPKAKRKGGDGVVDDAFFESGSADESGSGSEDGESGGDEDVDMEE</sequence>
<evidence type="ECO:0000256" key="1">
    <source>
        <dbReference type="ARBA" id="ARBA00004604"/>
    </source>
</evidence>
<dbReference type="InterPro" id="IPR019310">
    <property type="entry name" value="Efg1"/>
</dbReference>
<evidence type="ECO:0000313" key="10">
    <source>
        <dbReference type="EMBL" id="OCH92058.1"/>
    </source>
</evidence>
<evidence type="ECO:0000256" key="5">
    <source>
        <dbReference type="ARBA" id="ARBA00022552"/>
    </source>
</evidence>
<reference evidence="10 11" key="1">
    <citation type="submission" date="2016-07" db="EMBL/GenBank/DDBJ databases">
        <title>Draft genome of the white-rot fungus Obba rivulosa 3A-2.</title>
        <authorList>
            <consortium name="DOE Joint Genome Institute"/>
            <person name="Miettinen O."/>
            <person name="Riley R."/>
            <person name="Acob R."/>
            <person name="Barry K."/>
            <person name="Cullen D."/>
            <person name="De Vries R."/>
            <person name="Hainaut M."/>
            <person name="Hatakka A."/>
            <person name="Henrissat B."/>
            <person name="Hilden K."/>
            <person name="Kuo R."/>
            <person name="Labutti K."/>
            <person name="Lipzen A."/>
            <person name="Makela M.R."/>
            <person name="Sandor L."/>
            <person name="Spatafora J.W."/>
            <person name="Grigoriev I.V."/>
            <person name="Hibbett D.S."/>
        </authorList>
    </citation>
    <scope>NUCLEOTIDE SEQUENCE [LARGE SCALE GENOMIC DNA]</scope>
    <source>
        <strain evidence="10 11">3A-2</strain>
    </source>
</reference>